<dbReference type="GO" id="GO:0003700">
    <property type="term" value="F:DNA-binding transcription factor activity"/>
    <property type="evidence" value="ECO:0007669"/>
    <property type="project" value="InterPro"/>
</dbReference>
<dbReference type="Gene3D" id="1.10.10.10">
    <property type="entry name" value="Winged helix-like DNA-binding domain superfamily/Winged helix DNA-binding domain"/>
    <property type="match status" value="1"/>
</dbReference>
<keyword evidence="4" id="KW-0804">Transcription</keyword>
<dbReference type="Gene3D" id="3.40.190.290">
    <property type="match status" value="1"/>
</dbReference>
<evidence type="ECO:0000256" key="4">
    <source>
        <dbReference type="ARBA" id="ARBA00023163"/>
    </source>
</evidence>
<keyword evidence="7" id="KW-1185">Reference proteome</keyword>
<evidence type="ECO:0000256" key="2">
    <source>
        <dbReference type="ARBA" id="ARBA00023015"/>
    </source>
</evidence>
<dbReference type="CDD" id="cd08422">
    <property type="entry name" value="PBP2_CrgA_like"/>
    <property type="match status" value="1"/>
</dbReference>
<dbReference type="InterPro" id="IPR058163">
    <property type="entry name" value="LysR-type_TF_proteobact-type"/>
</dbReference>
<dbReference type="PANTHER" id="PTHR30537:SF5">
    <property type="entry name" value="HTH-TYPE TRANSCRIPTIONAL ACTIVATOR TTDR-RELATED"/>
    <property type="match status" value="1"/>
</dbReference>
<dbReference type="FunFam" id="1.10.10.10:FF:000001">
    <property type="entry name" value="LysR family transcriptional regulator"/>
    <property type="match status" value="1"/>
</dbReference>
<evidence type="ECO:0000256" key="3">
    <source>
        <dbReference type="ARBA" id="ARBA00023125"/>
    </source>
</evidence>
<dbReference type="GO" id="GO:0006351">
    <property type="term" value="P:DNA-templated transcription"/>
    <property type="evidence" value="ECO:0007669"/>
    <property type="project" value="TreeGrafter"/>
</dbReference>
<evidence type="ECO:0000313" key="7">
    <source>
        <dbReference type="Proteomes" id="UP001138460"/>
    </source>
</evidence>
<evidence type="ECO:0000313" key="6">
    <source>
        <dbReference type="EMBL" id="RYC45280.1"/>
    </source>
</evidence>
<evidence type="ECO:0000256" key="1">
    <source>
        <dbReference type="ARBA" id="ARBA00009437"/>
    </source>
</evidence>
<keyword evidence="2" id="KW-0805">Transcription regulation</keyword>
<dbReference type="RefSeq" id="WP_129712540.1">
    <property type="nucleotide sequence ID" value="NZ_JBEHFA010000003.1"/>
</dbReference>
<comment type="caution">
    <text evidence="6">The sequence shown here is derived from an EMBL/GenBank/DDBJ whole genome shotgun (WGS) entry which is preliminary data.</text>
</comment>
<dbReference type="OrthoDB" id="9786526at2"/>
<dbReference type="SUPFAM" id="SSF46785">
    <property type="entry name" value="Winged helix' DNA-binding domain"/>
    <property type="match status" value="1"/>
</dbReference>
<dbReference type="SUPFAM" id="SSF53850">
    <property type="entry name" value="Periplasmic binding protein-like II"/>
    <property type="match status" value="1"/>
</dbReference>
<dbReference type="InterPro" id="IPR036390">
    <property type="entry name" value="WH_DNA-bd_sf"/>
</dbReference>
<dbReference type="GO" id="GO:0043565">
    <property type="term" value="F:sequence-specific DNA binding"/>
    <property type="evidence" value="ECO:0007669"/>
    <property type="project" value="TreeGrafter"/>
</dbReference>
<dbReference type="Pfam" id="PF03466">
    <property type="entry name" value="LysR_substrate"/>
    <property type="match status" value="1"/>
</dbReference>
<feature type="domain" description="HTH lysR-type" evidence="5">
    <location>
        <begin position="17"/>
        <end position="73"/>
    </location>
</feature>
<dbReference type="Pfam" id="PF00126">
    <property type="entry name" value="HTH_1"/>
    <property type="match status" value="1"/>
</dbReference>
<proteinExistence type="inferred from homology"/>
<reference evidence="6 7" key="1">
    <citation type="journal article" date="2018" name="Syst. Appl. Microbiol.">
        <title>Pectobacterium zantedeschiae sp. nov. a new species of a soft rot pathogen isolated from Calla lily (Zantedeschia spp.).</title>
        <authorList>
            <person name="Waleron M."/>
            <person name="Misztak A."/>
            <person name="Waleron M."/>
            <person name="Franczuk M."/>
            <person name="Jonca J."/>
            <person name="Wielgomas B."/>
            <person name="Mikicinski A."/>
            <person name="Popovic T."/>
            <person name="Waleron K."/>
        </authorList>
    </citation>
    <scope>NUCLEOTIDE SEQUENCE [LARGE SCALE GENOMIC DNA]</scope>
    <source>
        <strain evidence="6 7">9M</strain>
    </source>
</reference>
<keyword evidence="3" id="KW-0238">DNA-binding</keyword>
<dbReference type="PANTHER" id="PTHR30537">
    <property type="entry name" value="HTH-TYPE TRANSCRIPTIONAL REGULATOR"/>
    <property type="match status" value="1"/>
</dbReference>
<dbReference type="Proteomes" id="UP001138460">
    <property type="component" value="Unassembled WGS sequence"/>
</dbReference>
<protein>
    <submittedName>
        <fullName evidence="6">LysR family transcriptional regulator</fullName>
    </submittedName>
</protein>
<sequence>MEKAYNKDRINSVVLSNLNRLAYFTAVVETSSFTAAAERLGITKAVVSQQVAKLEDELRTTLLIRSTRRVRTTEAGQAFYYRCVLILKDAEDAFSELAERISEPSGTLRLTAPLDYGINVVVPTITEFSRQFSQCKVEASFSDKTMDVMSENTNTDVAIRVGWLTEQHLQARKIGHFRQVLVASGHDNPSIRELTEPQEIISLPFIANTALREHSLWTFSQNELERQTIRLHPSILLDATLAVKEAVLDGAGLAILPDFTIADELASGRLIQVLPQWNLPIGYIYAVFPTARFRPAKVKAFIELLTRRITPTP</sequence>
<accession>A0A9X8P6D4</accession>
<comment type="similarity">
    <text evidence="1">Belongs to the LysR transcriptional regulatory family.</text>
</comment>
<dbReference type="PROSITE" id="PS50931">
    <property type="entry name" value="HTH_LYSR"/>
    <property type="match status" value="1"/>
</dbReference>
<dbReference type="EMBL" id="NWTM01000001">
    <property type="protein sequence ID" value="RYC45280.1"/>
    <property type="molecule type" value="Genomic_DNA"/>
</dbReference>
<organism evidence="6 7">
    <name type="scientific">Pectobacterium zantedeschiae</name>
    <dbReference type="NCBI Taxonomy" id="2034769"/>
    <lineage>
        <taxon>Bacteria</taxon>
        <taxon>Pseudomonadati</taxon>
        <taxon>Pseudomonadota</taxon>
        <taxon>Gammaproteobacteria</taxon>
        <taxon>Enterobacterales</taxon>
        <taxon>Pectobacteriaceae</taxon>
        <taxon>Pectobacterium</taxon>
    </lineage>
</organism>
<dbReference type="AlphaFoldDB" id="A0A9X8P6D4"/>
<dbReference type="PRINTS" id="PR00039">
    <property type="entry name" value="HTHLYSR"/>
</dbReference>
<evidence type="ECO:0000259" key="5">
    <source>
        <dbReference type="PROSITE" id="PS50931"/>
    </source>
</evidence>
<dbReference type="InterPro" id="IPR036388">
    <property type="entry name" value="WH-like_DNA-bd_sf"/>
</dbReference>
<dbReference type="InterPro" id="IPR005119">
    <property type="entry name" value="LysR_subst-bd"/>
</dbReference>
<dbReference type="InterPro" id="IPR000847">
    <property type="entry name" value="LysR_HTH_N"/>
</dbReference>
<gene>
    <name evidence="6" type="ORF">CLR69_09930</name>
</gene>
<name>A0A9X8P6D4_9GAMM</name>